<evidence type="ECO:0000256" key="1">
    <source>
        <dbReference type="SAM" id="MobiDB-lite"/>
    </source>
</evidence>
<dbReference type="AlphaFoldDB" id="A0A0D8Y4B5"/>
<evidence type="ECO:0000313" key="2">
    <source>
        <dbReference type="EMBL" id="KJH51565.1"/>
    </source>
</evidence>
<feature type="compositionally biased region" description="Polar residues" evidence="1">
    <location>
        <begin position="68"/>
        <end position="80"/>
    </location>
</feature>
<organism evidence="2 3">
    <name type="scientific">Dictyocaulus viviparus</name>
    <name type="common">Bovine lungworm</name>
    <dbReference type="NCBI Taxonomy" id="29172"/>
    <lineage>
        <taxon>Eukaryota</taxon>
        <taxon>Metazoa</taxon>
        <taxon>Ecdysozoa</taxon>
        <taxon>Nematoda</taxon>
        <taxon>Chromadorea</taxon>
        <taxon>Rhabditida</taxon>
        <taxon>Rhabditina</taxon>
        <taxon>Rhabditomorpha</taxon>
        <taxon>Strongyloidea</taxon>
        <taxon>Metastrongylidae</taxon>
        <taxon>Dictyocaulus</taxon>
    </lineage>
</organism>
<reference evidence="2 3" key="1">
    <citation type="submission" date="2013-11" db="EMBL/GenBank/DDBJ databases">
        <title>Draft genome of the bovine lungworm Dictyocaulus viviparus.</title>
        <authorList>
            <person name="Mitreva M."/>
        </authorList>
    </citation>
    <scope>NUCLEOTIDE SEQUENCE [LARGE SCALE GENOMIC DNA]</scope>
    <source>
        <strain evidence="2 3">HannoverDv2000</strain>
    </source>
</reference>
<keyword evidence="3" id="KW-1185">Reference proteome</keyword>
<proteinExistence type="predicted"/>
<protein>
    <submittedName>
        <fullName evidence="2">Uncharacterized protein</fullName>
    </submittedName>
</protein>
<gene>
    <name evidence="2" type="ORF">DICVIV_02302</name>
</gene>
<feature type="compositionally biased region" description="Basic and acidic residues" evidence="1">
    <location>
        <begin position="58"/>
        <end position="67"/>
    </location>
</feature>
<reference evidence="3" key="2">
    <citation type="journal article" date="2016" name="Sci. Rep.">
        <title>Dictyocaulus viviparus genome, variome and transcriptome elucidate lungworm biology and support future intervention.</title>
        <authorList>
            <person name="McNulty S.N."/>
            <person name="Strube C."/>
            <person name="Rosa B.A."/>
            <person name="Martin J.C."/>
            <person name="Tyagi R."/>
            <person name="Choi Y.J."/>
            <person name="Wang Q."/>
            <person name="Hallsworth Pepin K."/>
            <person name="Zhang X."/>
            <person name="Ozersky P."/>
            <person name="Wilson R.K."/>
            <person name="Sternberg P.W."/>
            <person name="Gasser R.B."/>
            <person name="Mitreva M."/>
        </authorList>
    </citation>
    <scope>NUCLEOTIDE SEQUENCE [LARGE SCALE GENOMIC DNA]</scope>
    <source>
        <strain evidence="3">HannoverDv2000</strain>
    </source>
</reference>
<dbReference type="EMBL" id="KN716181">
    <property type="protein sequence ID" value="KJH51565.1"/>
    <property type="molecule type" value="Genomic_DNA"/>
</dbReference>
<accession>A0A0D8Y4B5</accession>
<feature type="region of interest" description="Disordered" evidence="1">
    <location>
        <begin position="27"/>
        <end position="97"/>
    </location>
</feature>
<evidence type="ECO:0000313" key="3">
    <source>
        <dbReference type="Proteomes" id="UP000053766"/>
    </source>
</evidence>
<dbReference type="Proteomes" id="UP000053766">
    <property type="component" value="Unassembled WGS sequence"/>
</dbReference>
<sequence>MKFTDSILTLVGDFAAMKRTPDYIPSNFPVEAQPMKSENNKSNNTRRHSLHISVGTEEIPKLGRNRSESVFSPSTLTDSKIYNKSDRRSSFSRKRIF</sequence>
<dbReference type="OrthoDB" id="5875220at2759"/>
<name>A0A0D8Y4B5_DICVI</name>